<dbReference type="Pfam" id="PF04932">
    <property type="entry name" value="Wzy_C"/>
    <property type="match status" value="1"/>
</dbReference>
<gene>
    <name evidence="7" type="ORF">SB48_HM08orf05814</name>
</gene>
<comment type="subcellular location">
    <subcellularLocation>
        <location evidence="1">Membrane</location>
        <topology evidence="1">Multi-pass membrane protein</topology>
    </subcellularLocation>
</comment>
<evidence type="ECO:0000256" key="4">
    <source>
        <dbReference type="ARBA" id="ARBA00023136"/>
    </source>
</evidence>
<name>A0AAN0WD99_HEYCO</name>
<feature type="transmembrane region" description="Helical" evidence="5">
    <location>
        <begin position="159"/>
        <end position="178"/>
    </location>
</feature>
<dbReference type="RefSeq" id="WP_035182573.1">
    <property type="nucleotide sequence ID" value="NZ_CP010525.1"/>
</dbReference>
<evidence type="ECO:0000256" key="2">
    <source>
        <dbReference type="ARBA" id="ARBA00022692"/>
    </source>
</evidence>
<dbReference type="PANTHER" id="PTHR37422:SF17">
    <property type="entry name" value="O-ANTIGEN LIGASE"/>
    <property type="match status" value="1"/>
</dbReference>
<feature type="transmembrane region" description="Helical" evidence="5">
    <location>
        <begin position="238"/>
        <end position="263"/>
    </location>
</feature>
<dbReference type="PANTHER" id="PTHR37422">
    <property type="entry name" value="TEICHURONIC ACID BIOSYNTHESIS PROTEIN TUAE"/>
    <property type="match status" value="1"/>
</dbReference>
<feature type="transmembrane region" description="Helical" evidence="5">
    <location>
        <begin position="321"/>
        <end position="344"/>
    </location>
</feature>
<feature type="transmembrane region" description="Helical" evidence="5">
    <location>
        <begin position="27"/>
        <end position="46"/>
    </location>
</feature>
<organism evidence="7 8">
    <name type="scientific">Heyndrickxia coagulans</name>
    <name type="common">Weizmannia coagulans</name>
    <dbReference type="NCBI Taxonomy" id="1398"/>
    <lineage>
        <taxon>Bacteria</taxon>
        <taxon>Bacillati</taxon>
        <taxon>Bacillota</taxon>
        <taxon>Bacilli</taxon>
        <taxon>Bacillales</taxon>
        <taxon>Bacillaceae</taxon>
        <taxon>Heyndrickxia</taxon>
    </lineage>
</organism>
<keyword evidence="3 5" id="KW-1133">Transmembrane helix</keyword>
<feature type="transmembrane region" description="Helical" evidence="5">
    <location>
        <begin position="87"/>
        <end position="105"/>
    </location>
</feature>
<feature type="transmembrane region" description="Helical" evidence="5">
    <location>
        <begin position="117"/>
        <end position="139"/>
    </location>
</feature>
<feature type="transmembrane region" description="Helical" evidence="5">
    <location>
        <begin position="53"/>
        <end position="75"/>
    </location>
</feature>
<accession>A0AAN0WD99</accession>
<feature type="transmembrane region" description="Helical" evidence="5">
    <location>
        <begin position="190"/>
        <end position="207"/>
    </location>
</feature>
<evidence type="ECO:0000259" key="6">
    <source>
        <dbReference type="Pfam" id="PF04932"/>
    </source>
</evidence>
<feature type="transmembrane region" description="Helical" evidence="5">
    <location>
        <begin position="381"/>
        <end position="399"/>
    </location>
</feature>
<evidence type="ECO:0000256" key="3">
    <source>
        <dbReference type="ARBA" id="ARBA00022989"/>
    </source>
</evidence>
<dbReference type="AlphaFoldDB" id="A0AAN0WD99"/>
<evidence type="ECO:0000256" key="1">
    <source>
        <dbReference type="ARBA" id="ARBA00004141"/>
    </source>
</evidence>
<sequence>MIYLYYIFIILVGAISWKPLIPEHGGLVLTSVKACLLVITIILILIRGIKVNFIMIYSIFGMCVLTLFLILQIARKDSVEYANTGDILRSYSAYLLLLLSMLVRLKKEELLNILKIIQVMPSISVIVGLIFSITTSWSFIKFEFTGVPRLQGSNPPAHLAEICFVAIITSLAILDFYHINKVILDRGKRAKLYIFLFINSLIILLTFTRIEILGVIIIFIFFLIRKLYYAFLKDNFSYLLVSILSLGIIPLLFCLKIFIQLLIKRSTNNSGGFNTSGRAAAWKYFMEKANEHRFFGRGMGASESLYPYNPYQEFVAPHNEYIRSFLEVGVVGLIIMFIFFLVYIKWILKQSFKKNVISNIFVICTIISISIVSYYDNLFVTVHFSIPFILANLCFINYVRLKCHFEDSD</sequence>
<dbReference type="InterPro" id="IPR007016">
    <property type="entry name" value="O-antigen_ligase-rel_domated"/>
</dbReference>
<evidence type="ECO:0000256" key="5">
    <source>
        <dbReference type="SAM" id="Phobius"/>
    </source>
</evidence>
<reference evidence="8" key="1">
    <citation type="submission" date="2015-01" db="EMBL/GenBank/DDBJ databases">
        <title>Comparative genome analysis of Bacillus coagulans HM-08, Clostridium butyricum HM-68, Bacillus subtilis HM-66 and Bacillus paralicheniformis BL-09.</title>
        <authorList>
            <person name="Zhang H."/>
        </authorList>
    </citation>
    <scope>NUCLEOTIDE SEQUENCE [LARGE SCALE GENOMIC DNA]</scope>
    <source>
        <strain evidence="8">HM-08</strain>
    </source>
</reference>
<evidence type="ECO:0000313" key="8">
    <source>
        <dbReference type="Proteomes" id="UP000032024"/>
    </source>
</evidence>
<evidence type="ECO:0000313" key="7">
    <source>
        <dbReference type="EMBL" id="AJO24450.1"/>
    </source>
</evidence>
<feature type="transmembrane region" description="Helical" evidence="5">
    <location>
        <begin position="356"/>
        <end position="375"/>
    </location>
</feature>
<protein>
    <submittedName>
        <fullName evidence="7">Polysaccharide polymerase</fullName>
    </submittedName>
</protein>
<feature type="domain" description="O-antigen ligase-related" evidence="6">
    <location>
        <begin position="195"/>
        <end position="336"/>
    </location>
</feature>
<feature type="transmembrane region" description="Helical" evidence="5">
    <location>
        <begin position="213"/>
        <end position="231"/>
    </location>
</feature>
<proteinExistence type="predicted"/>
<dbReference type="GO" id="GO:0016020">
    <property type="term" value="C:membrane"/>
    <property type="evidence" value="ECO:0007669"/>
    <property type="project" value="UniProtKB-SubCell"/>
</dbReference>
<dbReference type="Proteomes" id="UP000032024">
    <property type="component" value="Chromosome"/>
</dbReference>
<keyword evidence="4 5" id="KW-0472">Membrane</keyword>
<dbReference type="InterPro" id="IPR051533">
    <property type="entry name" value="WaaL-like"/>
</dbReference>
<keyword evidence="2 5" id="KW-0812">Transmembrane</keyword>
<dbReference type="EMBL" id="CP010525">
    <property type="protein sequence ID" value="AJO24450.1"/>
    <property type="molecule type" value="Genomic_DNA"/>
</dbReference>
<feature type="transmembrane region" description="Helical" evidence="5">
    <location>
        <begin position="5"/>
        <end position="21"/>
    </location>
</feature>
<keyword evidence="8" id="KW-1185">Reference proteome</keyword>